<proteinExistence type="predicted"/>
<evidence type="ECO:0000313" key="1">
    <source>
        <dbReference type="EMBL" id="GEN60852.1"/>
    </source>
</evidence>
<dbReference type="STRING" id="1120919.GCA_000429165_02843"/>
<keyword evidence="2" id="KW-1185">Reference proteome</keyword>
<dbReference type="EMBL" id="BJYF01000021">
    <property type="protein sequence ID" value="GEN60852.1"/>
    <property type="molecule type" value="Genomic_DNA"/>
</dbReference>
<protein>
    <submittedName>
        <fullName evidence="1">Uncharacterized protein</fullName>
    </submittedName>
</protein>
<accession>A0A511XD29</accession>
<dbReference type="Proteomes" id="UP000321635">
    <property type="component" value="Unassembled WGS sequence"/>
</dbReference>
<reference evidence="1 2" key="1">
    <citation type="submission" date="2019-07" db="EMBL/GenBank/DDBJ databases">
        <title>Whole genome shotgun sequence of Acetobacter nitrogenifigens NBRC 105050.</title>
        <authorList>
            <person name="Hosoyama A."/>
            <person name="Uohara A."/>
            <person name="Ohji S."/>
            <person name="Ichikawa N."/>
        </authorList>
    </citation>
    <scope>NUCLEOTIDE SEQUENCE [LARGE SCALE GENOMIC DNA]</scope>
    <source>
        <strain evidence="1 2">NBRC 105050</strain>
    </source>
</reference>
<organism evidence="1 2">
    <name type="scientific">Acetobacter nitrogenifigens DSM 23921 = NBRC 105050</name>
    <dbReference type="NCBI Taxonomy" id="1120919"/>
    <lineage>
        <taxon>Bacteria</taxon>
        <taxon>Pseudomonadati</taxon>
        <taxon>Pseudomonadota</taxon>
        <taxon>Alphaproteobacteria</taxon>
        <taxon>Acetobacterales</taxon>
        <taxon>Acetobacteraceae</taxon>
        <taxon>Acetobacter</taxon>
    </lineage>
</organism>
<gene>
    <name evidence="1" type="ORF">ANI02nite_27360</name>
</gene>
<dbReference type="AlphaFoldDB" id="A0A511XD29"/>
<comment type="caution">
    <text evidence="1">The sequence shown here is derived from an EMBL/GenBank/DDBJ whole genome shotgun (WGS) entry which is preliminary data.</text>
</comment>
<evidence type="ECO:0000313" key="2">
    <source>
        <dbReference type="Proteomes" id="UP000321635"/>
    </source>
</evidence>
<sequence length="65" mass="6868">MPSLKKRGRPTCVCMRSPVPRLILLSDARSPDGEPRAALLMPGSRLPVVFPSIAAASAAAREARA</sequence>
<name>A0A511XD29_9PROT</name>